<dbReference type="PANTHER" id="PTHR33248">
    <property type="entry name" value="ZINC ION-BINDING PROTEIN"/>
    <property type="match status" value="1"/>
</dbReference>
<dbReference type="SMR" id="A0A1J6I0S3"/>
<dbReference type="GO" id="GO:0008270">
    <property type="term" value="F:zinc ion binding"/>
    <property type="evidence" value="ECO:0007669"/>
    <property type="project" value="UniProtKB-KW"/>
</dbReference>
<evidence type="ECO:0000256" key="1">
    <source>
        <dbReference type="ARBA" id="ARBA00022723"/>
    </source>
</evidence>
<gene>
    <name evidence="6" type="ORF">A4A49_16977</name>
</gene>
<keyword evidence="1" id="KW-0479">Metal-binding</keyword>
<dbReference type="AlphaFoldDB" id="A0A1J6I0S3"/>
<dbReference type="InterPro" id="IPR010666">
    <property type="entry name" value="Znf_GRF"/>
</dbReference>
<evidence type="ECO:0000256" key="4">
    <source>
        <dbReference type="PROSITE-ProRule" id="PRU01343"/>
    </source>
</evidence>
<feature type="domain" description="GRF-type" evidence="5">
    <location>
        <begin position="16"/>
        <end position="57"/>
    </location>
</feature>
<dbReference type="OMA" id="QIWIVIV"/>
<name>A0A1J6I0S3_NICAT</name>
<evidence type="ECO:0000313" key="6">
    <source>
        <dbReference type="EMBL" id="OIS98692.1"/>
    </source>
</evidence>
<dbReference type="EMBL" id="MJEQ01037191">
    <property type="protein sequence ID" value="OIS98692.1"/>
    <property type="molecule type" value="Genomic_DNA"/>
</dbReference>
<dbReference type="PROSITE" id="PS51999">
    <property type="entry name" value="ZF_GRF"/>
    <property type="match status" value="1"/>
</dbReference>
<evidence type="ECO:0000313" key="7">
    <source>
        <dbReference type="Proteomes" id="UP000187609"/>
    </source>
</evidence>
<keyword evidence="2 4" id="KW-0863">Zinc-finger</keyword>
<evidence type="ECO:0000259" key="5">
    <source>
        <dbReference type="PROSITE" id="PS51999"/>
    </source>
</evidence>
<protein>
    <recommendedName>
        <fullName evidence="5">GRF-type domain-containing protein</fullName>
    </recommendedName>
</protein>
<dbReference type="Proteomes" id="UP000187609">
    <property type="component" value="Unassembled WGS sequence"/>
</dbReference>
<reference evidence="6" key="1">
    <citation type="submission" date="2016-11" db="EMBL/GenBank/DDBJ databases">
        <title>The genome of Nicotiana attenuata.</title>
        <authorList>
            <person name="Xu S."/>
            <person name="Brockmoeller T."/>
            <person name="Gaquerel E."/>
            <person name="Navarro A."/>
            <person name="Kuhl H."/>
            <person name="Gase K."/>
            <person name="Ling Z."/>
            <person name="Zhou W."/>
            <person name="Kreitzer C."/>
            <person name="Stanke M."/>
            <person name="Tang H."/>
            <person name="Lyons E."/>
            <person name="Pandey P."/>
            <person name="Pandey S.P."/>
            <person name="Timmermann B."/>
            <person name="Baldwin I.T."/>
        </authorList>
    </citation>
    <scope>NUCLEOTIDE SEQUENCE [LARGE SCALE GENOMIC DNA]</scope>
    <source>
        <strain evidence="6">UT</strain>
    </source>
</reference>
<keyword evidence="7" id="KW-1185">Reference proteome</keyword>
<dbReference type="Gramene" id="OIS98692">
    <property type="protein sequence ID" value="OIS98692"/>
    <property type="gene ID" value="A4A49_16977"/>
</dbReference>
<comment type="caution">
    <text evidence="6">The sequence shown here is derived from an EMBL/GenBank/DDBJ whole genome shotgun (WGS) entry which is preliminary data.</text>
</comment>
<proteinExistence type="predicted"/>
<organism evidence="6 7">
    <name type="scientific">Nicotiana attenuata</name>
    <name type="common">Coyote tobacco</name>
    <dbReference type="NCBI Taxonomy" id="49451"/>
    <lineage>
        <taxon>Eukaryota</taxon>
        <taxon>Viridiplantae</taxon>
        <taxon>Streptophyta</taxon>
        <taxon>Embryophyta</taxon>
        <taxon>Tracheophyta</taxon>
        <taxon>Spermatophyta</taxon>
        <taxon>Magnoliopsida</taxon>
        <taxon>eudicotyledons</taxon>
        <taxon>Gunneridae</taxon>
        <taxon>Pentapetalae</taxon>
        <taxon>asterids</taxon>
        <taxon>lamiids</taxon>
        <taxon>Solanales</taxon>
        <taxon>Solanaceae</taxon>
        <taxon>Nicotianoideae</taxon>
        <taxon>Nicotianeae</taxon>
        <taxon>Nicotiana</taxon>
    </lineage>
</organism>
<evidence type="ECO:0000256" key="3">
    <source>
        <dbReference type="ARBA" id="ARBA00022833"/>
    </source>
</evidence>
<dbReference type="Pfam" id="PF06839">
    <property type="entry name" value="Zn_ribbon_GRF"/>
    <property type="match status" value="1"/>
</dbReference>
<evidence type="ECO:0000256" key="2">
    <source>
        <dbReference type="ARBA" id="ARBA00022771"/>
    </source>
</evidence>
<sequence length="156" mass="17767">MSQGSSSSLYGSRRKCCCGVAASQFTAWTPNNAGRRFNKCSMPKGQKCKFWEWVDDELPIRVTTLISNLKNENEALRRERNLLLMKVVEIESVLAGDVAKIEDFKELDNVKGDNDVSKEKIDGGLVFVKESSPKKWNFIGMVWCCLVRFICAWMMK</sequence>
<keyword evidence="3" id="KW-0862">Zinc</keyword>
<accession>A0A1J6I0S3</accession>